<comment type="subcellular location">
    <subcellularLocation>
        <location evidence="1">Cell membrane</location>
        <topology evidence="1">Peripheral membrane protein</topology>
    </subcellularLocation>
</comment>
<dbReference type="InterPro" id="IPR003959">
    <property type="entry name" value="ATPase_AAA_core"/>
</dbReference>
<evidence type="ECO:0000259" key="8">
    <source>
        <dbReference type="SMART" id="SM00382"/>
    </source>
</evidence>
<dbReference type="PANTHER" id="PTHR42771:SF2">
    <property type="entry name" value="IRON(3+)-HYDROXAMATE IMPORT ATP-BINDING PROTEIN FHUC"/>
    <property type="match status" value="1"/>
</dbReference>
<keyword evidence="10" id="KW-1185">Reference proteome</keyword>
<organism evidence="9 10">
    <name type="scientific">Gordonia crocea</name>
    <dbReference type="NCBI Taxonomy" id="589162"/>
    <lineage>
        <taxon>Bacteria</taxon>
        <taxon>Bacillati</taxon>
        <taxon>Actinomycetota</taxon>
        <taxon>Actinomycetes</taxon>
        <taxon>Mycobacteriales</taxon>
        <taxon>Gordoniaceae</taxon>
        <taxon>Gordonia</taxon>
    </lineage>
</organism>
<keyword evidence="7" id="KW-0472">Membrane</keyword>
<evidence type="ECO:0000256" key="5">
    <source>
        <dbReference type="ARBA" id="ARBA00023004"/>
    </source>
</evidence>
<dbReference type="GO" id="GO:0005524">
    <property type="term" value="F:ATP binding"/>
    <property type="evidence" value="ECO:0007669"/>
    <property type="project" value="InterPro"/>
</dbReference>
<evidence type="ECO:0000256" key="1">
    <source>
        <dbReference type="ARBA" id="ARBA00004202"/>
    </source>
</evidence>
<dbReference type="InterPro" id="IPR003593">
    <property type="entry name" value="AAA+_ATPase"/>
</dbReference>
<evidence type="ECO:0000256" key="3">
    <source>
        <dbReference type="ARBA" id="ARBA00022475"/>
    </source>
</evidence>
<dbReference type="Pfam" id="PF13476">
    <property type="entry name" value="AAA_23"/>
    <property type="match status" value="1"/>
</dbReference>
<evidence type="ECO:0000256" key="6">
    <source>
        <dbReference type="ARBA" id="ARBA00023065"/>
    </source>
</evidence>
<keyword evidence="2" id="KW-0813">Transport</keyword>
<dbReference type="GO" id="GO:0006826">
    <property type="term" value="P:iron ion transport"/>
    <property type="evidence" value="ECO:0007669"/>
    <property type="project" value="UniProtKB-KW"/>
</dbReference>
<evidence type="ECO:0000256" key="2">
    <source>
        <dbReference type="ARBA" id="ARBA00022448"/>
    </source>
</evidence>
<dbReference type="SUPFAM" id="SSF52540">
    <property type="entry name" value="P-loop containing nucleoside triphosphate hydrolases"/>
    <property type="match status" value="1"/>
</dbReference>
<dbReference type="PANTHER" id="PTHR42771">
    <property type="entry name" value="IRON(3+)-HYDROXAMATE IMPORT ATP-BINDING PROTEIN FHUC"/>
    <property type="match status" value="1"/>
</dbReference>
<dbReference type="GO" id="GO:0006302">
    <property type="term" value="P:double-strand break repair"/>
    <property type="evidence" value="ECO:0007669"/>
    <property type="project" value="InterPro"/>
</dbReference>
<protein>
    <recommendedName>
        <fullName evidence="8">AAA+ ATPase domain-containing protein</fullName>
    </recommendedName>
</protein>
<dbReference type="SMART" id="SM00382">
    <property type="entry name" value="AAA"/>
    <property type="match status" value="1"/>
</dbReference>
<dbReference type="Pfam" id="PF13304">
    <property type="entry name" value="AAA_21"/>
    <property type="match status" value="1"/>
</dbReference>
<dbReference type="AlphaFoldDB" id="A0A7M3SVB0"/>
<dbReference type="GO" id="GO:0016887">
    <property type="term" value="F:ATP hydrolysis activity"/>
    <property type="evidence" value="ECO:0007669"/>
    <property type="project" value="InterPro"/>
</dbReference>
<evidence type="ECO:0000313" key="9">
    <source>
        <dbReference type="EMBL" id="GED96584.1"/>
    </source>
</evidence>
<accession>A0A7M3SVB0</accession>
<dbReference type="GO" id="GO:0005886">
    <property type="term" value="C:plasma membrane"/>
    <property type="evidence" value="ECO:0007669"/>
    <property type="project" value="UniProtKB-SubCell"/>
</dbReference>
<keyword evidence="5" id="KW-0408">Iron</keyword>
<dbReference type="EMBL" id="BJOU01000001">
    <property type="protein sequence ID" value="GED96584.1"/>
    <property type="molecule type" value="Genomic_DNA"/>
</dbReference>
<evidence type="ECO:0000256" key="4">
    <source>
        <dbReference type="ARBA" id="ARBA00022496"/>
    </source>
</evidence>
<dbReference type="RefSeq" id="WP_228460655.1">
    <property type="nucleotide sequence ID" value="NZ_BJOU01000001.1"/>
</dbReference>
<comment type="caution">
    <text evidence="9">The sequence shown here is derived from an EMBL/GenBank/DDBJ whole genome shotgun (WGS) entry which is preliminary data.</text>
</comment>
<sequence length="256" mass="27481">MTIRFDDRAGESGRFLSRIHVGGGHPTDDYPYTLPVVEHLVASGGLPLPAGVTFFVGENGSGKSTLIEAIAVAAGMNAEGGSQNYRFATRRSESNLAEHLHLTWGPVKPRSRFFLRAESFYNLATASEELGPTQLAAAFGGASPHERSHGESFLDLMRSRFSPGGLYVMDEPEAALSPQACLAVLALMAQLVDSGTQLVIATHSPLLLALPGATIYEIDDEGAIEAVDYDDAMPVRLTRDFLAGPERYLRHILAPS</sequence>
<dbReference type="InterPro" id="IPR038729">
    <property type="entry name" value="Rad50/SbcC_AAA"/>
</dbReference>
<dbReference type="InterPro" id="IPR051535">
    <property type="entry name" value="Siderophore_ABC-ATPase"/>
</dbReference>
<evidence type="ECO:0000313" key="10">
    <source>
        <dbReference type="Proteomes" id="UP000444980"/>
    </source>
</evidence>
<feature type="domain" description="AAA+ ATPase" evidence="8">
    <location>
        <begin position="49"/>
        <end position="228"/>
    </location>
</feature>
<dbReference type="Gene3D" id="3.40.50.300">
    <property type="entry name" value="P-loop containing nucleotide triphosphate hydrolases"/>
    <property type="match status" value="2"/>
</dbReference>
<keyword evidence="6" id="KW-0406">Ion transport</keyword>
<gene>
    <name evidence="9" type="ORF">nbrc107697_06230</name>
</gene>
<name>A0A7M3SVB0_9ACTN</name>
<evidence type="ECO:0000256" key="7">
    <source>
        <dbReference type="ARBA" id="ARBA00023136"/>
    </source>
</evidence>
<reference evidence="10" key="1">
    <citation type="submission" date="2019-06" db="EMBL/GenBank/DDBJ databases">
        <title>Gordonia isolated from sludge of a wastewater treatment plant.</title>
        <authorList>
            <person name="Tamura T."/>
            <person name="Aoyama K."/>
            <person name="Kang Y."/>
            <person name="Saito S."/>
            <person name="Akiyama N."/>
            <person name="Yazawa K."/>
            <person name="Gonoi T."/>
            <person name="Mikami Y."/>
        </authorList>
    </citation>
    <scope>NUCLEOTIDE SEQUENCE [LARGE SCALE GENOMIC DNA]</scope>
    <source>
        <strain evidence="10">NBRC 107697</strain>
    </source>
</reference>
<dbReference type="InterPro" id="IPR027417">
    <property type="entry name" value="P-loop_NTPase"/>
</dbReference>
<keyword evidence="3" id="KW-1003">Cell membrane</keyword>
<dbReference type="Proteomes" id="UP000444980">
    <property type="component" value="Unassembled WGS sequence"/>
</dbReference>
<proteinExistence type="predicted"/>
<keyword evidence="4" id="KW-0410">Iron transport</keyword>